<dbReference type="AlphaFoldDB" id="A0A8J2J775"/>
<evidence type="ECO:0000313" key="3">
    <source>
        <dbReference type="Proteomes" id="UP000708208"/>
    </source>
</evidence>
<evidence type="ECO:0000313" key="2">
    <source>
        <dbReference type="EMBL" id="CAG7691633.1"/>
    </source>
</evidence>
<sequence>MPKEISSKLKTRKEWFVTAKHDGEEHHLYLPRSTRDVLLGCIKKRDAVRRILLNFHPVKDLPRFTLTGESSYEKTRLPSLLAEGAVLRLFEPNKALKTIVNDDGTTKYEEEIKSLIAEVRSLITSILEYYFEHYNVDGTKIPKKTANGRKRKASPQESVRESDVNSGSSQN</sequence>
<dbReference type="EMBL" id="CAJVCH010021726">
    <property type="protein sequence ID" value="CAG7691633.1"/>
    <property type="molecule type" value="Genomic_DNA"/>
</dbReference>
<dbReference type="Proteomes" id="UP000708208">
    <property type="component" value="Unassembled WGS sequence"/>
</dbReference>
<feature type="region of interest" description="Disordered" evidence="1">
    <location>
        <begin position="141"/>
        <end position="171"/>
    </location>
</feature>
<evidence type="ECO:0000256" key="1">
    <source>
        <dbReference type="SAM" id="MobiDB-lite"/>
    </source>
</evidence>
<feature type="compositionally biased region" description="Basic residues" evidence="1">
    <location>
        <begin position="141"/>
        <end position="153"/>
    </location>
</feature>
<keyword evidence="3" id="KW-1185">Reference proteome</keyword>
<gene>
    <name evidence="2" type="ORF">AFUS01_LOCUS3590</name>
</gene>
<protein>
    <submittedName>
        <fullName evidence="2">Uncharacterized protein</fullName>
    </submittedName>
</protein>
<organism evidence="2 3">
    <name type="scientific">Allacma fusca</name>
    <dbReference type="NCBI Taxonomy" id="39272"/>
    <lineage>
        <taxon>Eukaryota</taxon>
        <taxon>Metazoa</taxon>
        <taxon>Ecdysozoa</taxon>
        <taxon>Arthropoda</taxon>
        <taxon>Hexapoda</taxon>
        <taxon>Collembola</taxon>
        <taxon>Symphypleona</taxon>
        <taxon>Sminthuridae</taxon>
        <taxon>Allacma</taxon>
    </lineage>
</organism>
<comment type="caution">
    <text evidence="2">The sequence shown here is derived from an EMBL/GenBank/DDBJ whole genome shotgun (WGS) entry which is preliminary data.</text>
</comment>
<proteinExistence type="predicted"/>
<accession>A0A8J2J775</accession>
<reference evidence="2" key="1">
    <citation type="submission" date="2021-06" db="EMBL/GenBank/DDBJ databases">
        <authorList>
            <person name="Hodson N. C."/>
            <person name="Mongue J. A."/>
            <person name="Jaron S. K."/>
        </authorList>
    </citation>
    <scope>NUCLEOTIDE SEQUENCE</scope>
</reference>
<name>A0A8J2J775_9HEXA</name>